<keyword evidence="1" id="KW-0812">Transmembrane</keyword>
<feature type="transmembrane region" description="Helical" evidence="1">
    <location>
        <begin position="50"/>
        <end position="67"/>
    </location>
</feature>
<dbReference type="Proteomes" id="UP000002382">
    <property type="component" value="Chromosome"/>
</dbReference>
<keyword evidence="3" id="KW-1185">Reference proteome</keyword>
<evidence type="ECO:0000313" key="2">
    <source>
        <dbReference type="EMBL" id="ACR80138.1"/>
    </source>
</evidence>
<feature type="transmembrane region" description="Helical" evidence="1">
    <location>
        <begin position="100"/>
        <end position="120"/>
    </location>
</feature>
<keyword evidence="1" id="KW-0472">Membrane</keyword>
<dbReference type="KEGG" id="kol:Kole_1446"/>
<dbReference type="AlphaFoldDB" id="C5CE36"/>
<accession>C5CE36</accession>
<gene>
    <name evidence="2" type="ordered locus">Kole_1446</name>
</gene>
<dbReference type="OrthoDB" id="49402at2"/>
<dbReference type="EMBL" id="CP001634">
    <property type="protein sequence ID" value="ACR80138.1"/>
    <property type="molecule type" value="Genomic_DNA"/>
</dbReference>
<dbReference type="STRING" id="521045.Kole_1446"/>
<feature type="transmembrane region" description="Helical" evidence="1">
    <location>
        <begin position="126"/>
        <end position="143"/>
    </location>
</feature>
<reference evidence="2 3" key="1">
    <citation type="submission" date="2009-06" db="EMBL/GenBank/DDBJ databases">
        <title>Complete sequence of Thermotogales bacterium TBF 19.5.1.</title>
        <authorList>
            <consortium name="US DOE Joint Genome Institute"/>
            <person name="Lucas S."/>
            <person name="Copeland A."/>
            <person name="Lapidus A."/>
            <person name="Glavina del Rio T."/>
            <person name="Tice H."/>
            <person name="Bruce D."/>
            <person name="Goodwin L."/>
            <person name="Pitluck S."/>
            <person name="Chertkov O."/>
            <person name="Brettin T."/>
            <person name="Detter J.C."/>
            <person name="Han C."/>
            <person name="Schmutz J."/>
            <person name="Larimer F."/>
            <person name="Land M."/>
            <person name="Hauser L."/>
            <person name="Kyrpides N."/>
            <person name="Ovchinnikova G."/>
            <person name="Noll K."/>
        </authorList>
    </citation>
    <scope>NUCLEOTIDE SEQUENCE [LARGE SCALE GENOMIC DNA]</scope>
    <source>
        <strain evidence="3">ATCC BAA-1733 / DSM 21960 / TBF 19.5.1</strain>
    </source>
</reference>
<sequence>MVYRIVFSILPILFMPKIGYSLGYSVFLAGLLFFGTVISKDVEWIPQLQGITLVLLYALLLLGYAKGASPSDYYMVLPLISIGYLFSGFEGLLLSKKTAAILFSALFWSAVAIGLSFIAYKKLGSPGIVMAVVLFFFIAMQDIKKILKKGEDSPI</sequence>
<name>C5CE36_KOSOT</name>
<dbReference type="RefSeq" id="WP_015868785.1">
    <property type="nucleotide sequence ID" value="NC_012785.1"/>
</dbReference>
<feature type="transmembrane region" description="Helical" evidence="1">
    <location>
        <begin position="73"/>
        <end position="93"/>
    </location>
</feature>
<evidence type="ECO:0000313" key="3">
    <source>
        <dbReference type="Proteomes" id="UP000002382"/>
    </source>
</evidence>
<dbReference type="eggNOG" id="ENOG502ZR1T">
    <property type="taxonomic scope" value="Bacteria"/>
</dbReference>
<keyword evidence="1" id="KW-1133">Transmembrane helix</keyword>
<protein>
    <submittedName>
        <fullName evidence="2">Uncharacterized protein</fullName>
    </submittedName>
</protein>
<evidence type="ECO:0000256" key="1">
    <source>
        <dbReference type="SAM" id="Phobius"/>
    </source>
</evidence>
<reference evidence="2 3" key="2">
    <citation type="journal article" date="2011" name="J. Bacteriol.">
        <title>Genome Sequence of Kosmotoga olearia Strain TBF 19.5.1, a Thermophilic Bacterium with a Wide Growth Temperature Range, Isolated from the Troll B Oil Platform in the North Sea.</title>
        <authorList>
            <person name="Swithers K.S."/>
            <person name="Dipippo J.L."/>
            <person name="Bruce D.C."/>
            <person name="Detter C."/>
            <person name="Tapia R."/>
            <person name="Han S."/>
            <person name="Goodwin L.A."/>
            <person name="Han J."/>
            <person name="Woyke T."/>
            <person name="Pitluck S."/>
            <person name="Pennacchio L."/>
            <person name="Nolan M."/>
            <person name="Mikhailova N."/>
            <person name="Land M.L."/>
            <person name="Nesbo C.L."/>
            <person name="Gogarten J.P."/>
            <person name="Noll K.M."/>
        </authorList>
    </citation>
    <scope>NUCLEOTIDE SEQUENCE [LARGE SCALE GENOMIC DNA]</scope>
    <source>
        <strain evidence="3">ATCC BAA-1733 / DSM 21960 / TBF 19.5.1</strain>
    </source>
</reference>
<proteinExistence type="predicted"/>
<organism evidence="2 3">
    <name type="scientific">Kosmotoga olearia (strain ATCC BAA-1733 / DSM 21960 / TBF 19.5.1)</name>
    <dbReference type="NCBI Taxonomy" id="521045"/>
    <lineage>
        <taxon>Bacteria</taxon>
        <taxon>Thermotogati</taxon>
        <taxon>Thermotogota</taxon>
        <taxon>Thermotogae</taxon>
        <taxon>Kosmotogales</taxon>
        <taxon>Kosmotogaceae</taxon>
        <taxon>Kosmotoga</taxon>
    </lineage>
</organism>
<dbReference type="HOGENOM" id="CLU_1693200_0_0_0"/>